<gene>
    <name evidence="3" type="ORF">JHT90_04125</name>
</gene>
<name>A0A974RXN8_9GAMM</name>
<dbReference type="Pfam" id="PF20249">
    <property type="entry name" value="VasX_N"/>
    <property type="match status" value="1"/>
</dbReference>
<dbReference type="EMBL" id="CP067393">
    <property type="protein sequence ID" value="QQP86433.1"/>
    <property type="molecule type" value="Genomic_DNA"/>
</dbReference>
<dbReference type="AlphaFoldDB" id="A0A974RXN8"/>
<dbReference type="CDD" id="cd20708">
    <property type="entry name" value="MIX_IV"/>
    <property type="match status" value="1"/>
</dbReference>
<evidence type="ECO:0000313" key="3">
    <source>
        <dbReference type="EMBL" id="QQP86433.1"/>
    </source>
</evidence>
<dbReference type="Proteomes" id="UP000595278">
    <property type="component" value="Chromosome"/>
</dbReference>
<evidence type="ECO:0000313" key="4">
    <source>
        <dbReference type="Proteomes" id="UP000595278"/>
    </source>
</evidence>
<protein>
    <recommendedName>
        <fullName evidence="2">Toxin VasX N-terminal region domain-containing protein</fullName>
    </recommendedName>
</protein>
<feature type="transmembrane region" description="Helical" evidence="1">
    <location>
        <begin position="745"/>
        <end position="766"/>
    </location>
</feature>
<evidence type="ECO:0000259" key="2">
    <source>
        <dbReference type="Pfam" id="PF20249"/>
    </source>
</evidence>
<keyword evidence="4" id="KW-1185">Reference proteome</keyword>
<dbReference type="InterPro" id="IPR046864">
    <property type="entry name" value="VasX_N"/>
</dbReference>
<feature type="transmembrane region" description="Helical" evidence="1">
    <location>
        <begin position="858"/>
        <end position="881"/>
    </location>
</feature>
<sequence>MNANNQSHSLKTTFSQTAYNDIGTCPNTEKIAIFPVRYAIDQANPNDNEPHGPNKLRYDQNYNVDDRFKKSVIEENDISYTITSRSYTLRQLRDGYLYVWDETCQLFDEYEIKGYEFKFIKRWKGDQNDQPNGQYPYLLYSSSSILHISYSPVKWTYKIRNYLLLNKVYGSSFKTIINFKEYFSQTSLTANYSSNDIMTDINKYFEFIFDESSVPIPYNHKLTYIQPLDKINQYVADIIGTDKPTLKQNESNTKLSSFDFKDTNTPTVPYGSTIYKEVISEDDILSKIPSTTSSYLVAIEDPLAIIEDLIINLSSYSDNECDYLENNDYRITIAKQCVNIVCSSFIPYIPKDVPFYEYYSYIQHIVNILDKKTDTSKIKEEWPTIYNHIFYKTEWNTIEKEWEESADKNRRDLDFNKVLQFLIDMGEKIQKPRYNRENDLINWLNILANGTSVVITGTRRSGKTRRKYIKLRKKEANNLNIQLKETSLGKEFDYIINLGLDVTDDKQLELLSDISLNTYKYLIRTENGQKYLNKEHSNPQFIGLTLFGYNQEVKKAVTNFLETGLNIQKISLLISDFLKSKSYKDMSDFAKLAFLKMYKNQKIKDAFISIATAISVTSTSKFINQTQQLSYIFIMVSIEKNSGYIKENPNYKKDMISWAKKTNLKNTIKSLEQNIKSRRYSTLQVTSWKKTIEDLEKQISKIKIDRKPDRLIYIKGEINISIYVEQRSKDIISTSSSTSHTINDIGIMANGALCAIGFALNIWNLINDLNNKEIKDFKVTTDIINTVSSSAYCYIAFFELKNVSLFNLSGKLAGITQNINKRNFISKLGPISGGIGSVFNAISSIEDAQNATDTTEQVWLAVAATAASFEVVLGILEILTILRVTLPLGPTGAIIGITAAIISITAIYISTIYHRSDLQLWLKYCVWGNDHNNINKKEELKKNKDLPNKYGNKMKELQTLYKIVCRPTVLMRKIRKSSDNQFLYKGFWLGIYLPPLALQSNTIKASLYFDFVSLDNNKDPLLREEIEIYNGREISTLPTTIPNQNIKNETYLENDNFRFIRIWFPFTQEKDVLNSTMISVVVSLIDINNYTTEFVFDSFGVVDDEGSFFENIITGITKPALTEEIILGKYKKNKKITDVKKELHGRTNSSKLIEWEEFIY</sequence>
<keyword evidence="1" id="KW-0472">Membrane</keyword>
<evidence type="ECO:0000256" key="1">
    <source>
        <dbReference type="SAM" id="Phobius"/>
    </source>
</evidence>
<accession>A0A974RXN8</accession>
<keyword evidence="1" id="KW-0812">Transmembrane</keyword>
<proteinExistence type="predicted"/>
<feature type="transmembrane region" description="Helical" evidence="1">
    <location>
        <begin position="893"/>
        <end position="913"/>
    </location>
</feature>
<keyword evidence="1" id="KW-1133">Transmembrane helix</keyword>
<dbReference type="RefSeq" id="WP_201094495.1">
    <property type="nucleotide sequence ID" value="NZ_CP067393.1"/>
</dbReference>
<feature type="domain" description="Toxin VasX N-terminal region" evidence="2">
    <location>
        <begin position="28"/>
        <end position="162"/>
    </location>
</feature>
<organism evidence="3 4">
    <name type="scientific">Entomomonas asaccharolytica</name>
    <dbReference type="NCBI Taxonomy" id="2785331"/>
    <lineage>
        <taxon>Bacteria</taxon>
        <taxon>Pseudomonadati</taxon>
        <taxon>Pseudomonadota</taxon>
        <taxon>Gammaproteobacteria</taxon>
        <taxon>Pseudomonadales</taxon>
        <taxon>Pseudomonadaceae</taxon>
        <taxon>Entomomonas</taxon>
    </lineage>
</organism>
<dbReference type="KEGG" id="eaz:JHT90_04125"/>
<reference evidence="3 4" key="1">
    <citation type="submission" date="2021-01" db="EMBL/GenBank/DDBJ databases">
        <title>Entomomonas sp. F2A isolated from a house cricket (Acheta domesticus).</title>
        <authorList>
            <person name="Spergser J."/>
            <person name="Busse H.-J."/>
        </authorList>
    </citation>
    <scope>NUCLEOTIDE SEQUENCE [LARGE SCALE GENOMIC DNA]</scope>
    <source>
        <strain evidence="3 4">F2A</strain>
    </source>
</reference>